<dbReference type="EMBL" id="JAXCGZ010000945">
    <property type="protein sequence ID" value="KAK7085445.1"/>
    <property type="molecule type" value="Genomic_DNA"/>
</dbReference>
<dbReference type="Proteomes" id="UP001381693">
    <property type="component" value="Unassembled WGS sequence"/>
</dbReference>
<evidence type="ECO:0000313" key="2">
    <source>
        <dbReference type="Proteomes" id="UP001381693"/>
    </source>
</evidence>
<organism evidence="1 2">
    <name type="scientific">Halocaridina rubra</name>
    <name type="common">Hawaiian red shrimp</name>
    <dbReference type="NCBI Taxonomy" id="373956"/>
    <lineage>
        <taxon>Eukaryota</taxon>
        <taxon>Metazoa</taxon>
        <taxon>Ecdysozoa</taxon>
        <taxon>Arthropoda</taxon>
        <taxon>Crustacea</taxon>
        <taxon>Multicrustacea</taxon>
        <taxon>Malacostraca</taxon>
        <taxon>Eumalacostraca</taxon>
        <taxon>Eucarida</taxon>
        <taxon>Decapoda</taxon>
        <taxon>Pleocyemata</taxon>
        <taxon>Caridea</taxon>
        <taxon>Atyoidea</taxon>
        <taxon>Atyidae</taxon>
        <taxon>Halocaridina</taxon>
    </lineage>
</organism>
<gene>
    <name evidence="1" type="ORF">SK128_023559</name>
</gene>
<dbReference type="AlphaFoldDB" id="A0AAN8XW04"/>
<evidence type="ECO:0000313" key="1">
    <source>
        <dbReference type="EMBL" id="KAK7085445.1"/>
    </source>
</evidence>
<comment type="caution">
    <text evidence="1">The sequence shown here is derived from an EMBL/GenBank/DDBJ whole genome shotgun (WGS) entry which is preliminary data.</text>
</comment>
<reference evidence="1 2" key="1">
    <citation type="submission" date="2023-11" db="EMBL/GenBank/DDBJ databases">
        <title>Halocaridina rubra genome assembly.</title>
        <authorList>
            <person name="Smith C."/>
        </authorList>
    </citation>
    <scope>NUCLEOTIDE SEQUENCE [LARGE SCALE GENOMIC DNA]</scope>
    <source>
        <strain evidence="1">EP-1</strain>
        <tissue evidence="1">Whole</tissue>
    </source>
</reference>
<accession>A0AAN8XW04</accession>
<sequence>AILKFGNKSCDAKIQIHEGILSPLLSFSHCQELDIISPDFPKRILAVTNVNRCAELSLRATTLPSADFFLCKFRDVLVSKADLQAAPLKKMVGHPMMIHLINNAIPFAIPFAIHTPQPIPFAFQSQVKEEFYSMVKQGNIKLAGHQPSEWCHAMVLAAKSNGVKITVDLT</sequence>
<proteinExistence type="predicted"/>
<name>A0AAN8XW04_HALRR</name>
<protein>
    <submittedName>
        <fullName evidence="1">Uncharacterized protein</fullName>
    </submittedName>
</protein>
<feature type="non-terminal residue" evidence="1">
    <location>
        <position position="1"/>
    </location>
</feature>
<keyword evidence="2" id="KW-1185">Reference proteome</keyword>